<sequence>MSAEVSTPTASTSGGSTGGPEYPEFPTPEGLEEYCSPFDDVEVSYIDETAKTHARIEKMFEKLEGLTLKAGLQKGLIQALERQAETQGQASSSWLDTTQFNLETEREALVKLESEYNERKERAADLIEQNRDAKSKLKQYMDQDPELLYGNNAIIWV</sequence>
<evidence type="ECO:0000313" key="3">
    <source>
        <dbReference type="EMBL" id="OAJ40037.1"/>
    </source>
</evidence>
<feature type="region of interest" description="Disordered" evidence="2">
    <location>
        <begin position="1"/>
        <end position="31"/>
    </location>
</feature>
<dbReference type="AlphaFoldDB" id="A0A177WIU1"/>
<organism evidence="3 4">
    <name type="scientific">Batrachochytrium dendrobatidis (strain JEL423)</name>
    <dbReference type="NCBI Taxonomy" id="403673"/>
    <lineage>
        <taxon>Eukaryota</taxon>
        <taxon>Fungi</taxon>
        <taxon>Fungi incertae sedis</taxon>
        <taxon>Chytridiomycota</taxon>
        <taxon>Chytridiomycota incertae sedis</taxon>
        <taxon>Chytridiomycetes</taxon>
        <taxon>Rhizophydiales</taxon>
        <taxon>Rhizophydiales incertae sedis</taxon>
        <taxon>Batrachochytrium</taxon>
    </lineage>
</organism>
<dbReference type="Proteomes" id="UP000077115">
    <property type="component" value="Unassembled WGS sequence"/>
</dbReference>
<evidence type="ECO:0000256" key="1">
    <source>
        <dbReference type="SAM" id="Coils"/>
    </source>
</evidence>
<dbReference type="VEuPathDB" id="FungiDB:BDEG_23815"/>
<dbReference type="EMBL" id="DS022303">
    <property type="protein sequence ID" value="OAJ40037.1"/>
    <property type="molecule type" value="Genomic_DNA"/>
</dbReference>
<name>A0A177WIU1_BATDL</name>
<accession>A0A177WIU1</accession>
<gene>
    <name evidence="3" type="ORF">BDEG_23815</name>
</gene>
<feature type="compositionally biased region" description="Low complexity" evidence="2">
    <location>
        <begin position="1"/>
        <end position="14"/>
    </location>
</feature>
<protein>
    <submittedName>
        <fullName evidence="3">Uncharacterized protein</fullName>
    </submittedName>
</protein>
<feature type="coiled-coil region" evidence="1">
    <location>
        <begin position="95"/>
        <end position="143"/>
    </location>
</feature>
<evidence type="ECO:0000256" key="2">
    <source>
        <dbReference type="SAM" id="MobiDB-lite"/>
    </source>
</evidence>
<keyword evidence="1" id="KW-0175">Coiled coil</keyword>
<reference evidence="3 4" key="1">
    <citation type="submission" date="2006-10" db="EMBL/GenBank/DDBJ databases">
        <title>The Genome Sequence of Batrachochytrium dendrobatidis JEL423.</title>
        <authorList>
            <consortium name="The Broad Institute Genome Sequencing Platform"/>
            <person name="Birren B."/>
            <person name="Lander E."/>
            <person name="Galagan J."/>
            <person name="Cuomo C."/>
            <person name="Devon K."/>
            <person name="Jaffe D."/>
            <person name="Butler J."/>
            <person name="Alvarez P."/>
            <person name="Gnerre S."/>
            <person name="Grabherr M."/>
            <person name="Kleber M."/>
            <person name="Mauceli E."/>
            <person name="Brockman W."/>
            <person name="Young S."/>
            <person name="LaButti K."/>
            <person name="Sykes S."/>
            <person name="DeCaprio D."/>
            <person name="Crawford M."/>
            <person name="Koehrsen M."/>
            <person name="Engels R."/>
            <person name="Montgomery P."/>
            <person name="Pearson M."/>
            <person name="Howarth C."/>
            <person name="Larson L."/>
            <person name="White J."/>
            <person name="O'Leary S."/>
            <person name="Kodira C."/>
            <person name="Zeng Q."/>
            <person name="Yandava C."/>
            <person name="Alvarado L."/>
            <person name="Longcore J."/>
            <person name="James T."/>
        </authorList>
    </citation>
    <scope>NUCLEOTIDE SEQUENCE [LARGE SCALE GENOMIC DNA]</scope>
    <source>
        <strain evidence="3 4">JEL423</strain>
    </source>
</reference>
<proteinExistence type="predicted"/>
<evidence type="ECO:0000313" key="4">
    <source>
        <dbReference type="Proteomes" id="UP000077115"/>
    </source>
</evidence>
<reference evidence="3 4" key="2">
    <citation type="submission" date="2016-05" db="EMBL/GenBank/DDBJ databases">
        <title>Lineage-specific infection strategies underlie the spectrum of fungal disease in amphibians.</title>
        <authorList>
            <person name="Cuomo C.A."/>
            <person name="Farrer R.A."/>
            <person name="James T."/>
            <person name="Longcore J."/>
            <person name="Birren B."/>
        </authorList>
    </citation>
    <scope>NUCLEOTIDE SEQUENCE [LARGE SCALE GENOMIC DNA]</scope>
    <source>
        <strain evidence="3 4">JEL423</strain>
    </source>
</reference>